<dbReference type="Pfam" id="PF05638">
    <property type="entry name" value="T6SS_HCP"/>
    <property type="match status" value="1"/>
</dbReference>
<dbReference type="Gene3D" id="2.30.110.20">
    <property type="entry name" value="Hcp1-like"/>
    <property type="match status" value="1"/>
</dbReference>
<dbReference type="AlphaFoldDB" id="A0A1I5CJK1"/>
<name>A0A1I5CJK1_9PROT</name>
<dbReference type="PANTHER" id="PTHR36152">
    <property type="entry name" value="CYTOPLASMIC PROTEIN-RELATED"/>
    <property type="match status" value="1"/>
</dbReference>
<proteinExistence type="predicted"/>
<evidence type="ECO:0000313" key="2">
    <source>
        <dbReference type="Proteomes" id="UP000183107"/>
    </source>
</evidence>
<dbReference type="SUPFAM" id="SSF141452">
    <property type="entry name" value="Hcp1-like"/>
    <property type="match status" value="1"/>
</dbReference>
<gene>
    <name evidence="1" type="ORF">SAMN05216386_2033</name>
</gene>
<dbReference type="InterPro" id="IPR053165">
    <property type="entry name" value="HSI-I_assembly_Hcp1"/>
</dbReference>
<dbReference type="PANTHER" id="PTHR36152:SF5">
    <property type="entry name" value="PROTEIN HCP1"/>
    <property type="match status" value="1"/>
</dbReference>
<sequence length="163" mass="17570">MAMALGDMFLMVDGARQGPIKGEAQDEDHKDEIDVRDWSWGMQAKTALSGGGTSPKATLSELNIVKQVDSASTGLMAAMRNNDLIKKAVLTVRKSGGTPHEFFKITIENGRITALDVDTASFTSTGYLSERLSLAFQKISVEYIPQGPEGLPQGSMLFDAEIS</sequence>
<dbReference type="Proteomes" id="UP000183107">
    <property type="component" value="Unassembled WGS sequence"/>
</dbReference>
<dbReference type="EMBL" id="FOVJ01000004">
    <property type="protein sequence ID" value="SFN87169.1"/>
    <property type="molecule type" value="Genomic_DNA"/>
</dbReference>
<evidence type="ECO:0000313" key="1">
    <source>
        <dbReference type="EMBL" id="SFN87169.1"/>
    </source>
</evidence>
<protein>
    <submittedName>
        <fullName evidence="1">Type VI secretion system secreted protein Hcp</fullName>
    </submittedName>
</protein>
<organism evidence="1 2">
    <name type="scientific">Nitrosospira briensis</name>
    <dbReference type="NCBI Taxonomy" id="35799"/>
    <lineage>
        <taxon>Bacteria</taxon>
        <taxon>Pseudomonadati</taxon>
        <taxon>Pseudomonadota</taxon>
        <taxon>Betaproteobacteria</taxon>
        <taxon>Nitrosomonadales</taxon>
        <taxon>Nitrosomonadaceae</taxon>
        <taxon>Nitrosospira</taxon>
    </lineage>
</organism>
<dbReference type="InterPro" id="IPR036624">
    <property type="entry name" value="Hcp1-lik_sf"/>
</dbReference>
<reference evidence="2" key="1">
    <citation type="submission" date="2016-10" db="EMBL/GenBank/DDBJ databases">
        <authorList>
            <person name="Varghese N."/>
        </authorList>
    </citation>
    <scope>NUCLEOTIDE SEQUENCE [LARGE SCALE GENOMIC DNA]</scope>
    <source>
        <strain evidence="2">Nsp8</strain>
    </source>
</reference>
<dbReference type="NCBIfam" id="TIGR03344">
    <property type="entry name" value="VI_effect_Hcp1"/>
    <property type="match status" value="1"/>
</dbReference>
<keyword evidence="2" id="KW-1185">Reference proteome</keyword>
<accession>A0A1I5CJK1</accession>
<dbReference type="InterPro" id="IPR008514">
    <property type="entry name" value="T6SS_Hcp"/>
</dbReference>